<proteinExistence type="predicted"/>
<name>B6XBR6_9GAMM</name>
<sequence length="46" mass="5166">MSDNSQGGGAGQIPTTFALKYRRFNRIFIPAKNKIKISSINHLFLN</sequence>
<dbReference type="AlphaFoldDB" id="B6XBR6"/>
<gene>
    <name evidence="1" type="ORF">PROVALCAL_00777</name>
</gene>
<comment type="caution">
    <text evidence="1">The sequence shown here is derived from an EMBL/GenBank/DDBJ whole genome shotgun (WGS) entry which is preliminary data.</text>
</comment>
<reference evidence="1 2" key="1">
    <citation type="submission" date="2008-10" db="EMBL/GenBank/DDBJ databases">
        <title>Draft genome sequence of Providencia alcalifaciens (DSM 30120).</title>
        <authorList>
            <person name="Sudarsanam P."/>
            <person name="Ley R."/>
            <person name="Guruge J."/>
            <person name="Turnbaugh P.J."/>
            <person name="Mahowald M."/>
            <person name="Liep D."/>
            <person name="Gordon J."/>
        </authorList>
    </citation>
    <scope>NUCLEOTIDE SEQUENCE [LARGE SCALE GENOMIC DNA]</scope>
    <source>
        <strain evidence="1 2">DSM 30120</strain>
    </source>
</reference>
<organism evidence="1 2">
    <name type="scientific">Providencia alcalifaciens DSM 30120</name>
    <dbReference type="NCBI Taxonomy" id="520999"/>
    <lineage>
        <taxon>Bacteria</taxon>
        <taxon>Pseudomonadati</taxon>
        <taxon>Pseudomonadota</taxon>
        <taxon>Gammaproteobacteria</taxon>
        <taxon>Enterobacterales</taxon>
        <taxon>Morganellaceae</taxon>
        <taxon>Providencia</taxon>
    </lineage>
</organism>
<reference evidence="1 2" key="2">
    <citation type="submission" date="2008-10" db="EMBL/GenBank/DDBJ databases">
        <authorList>
            <person name="Fulton L."/>
            <person name="Clifton S."/>
            <person name="Fulton B."/>
            <person name="Xu J."/>
            <person name="Minx P."/>
            <person name="Pepin K.H."/>
            <person name="Johnson M."/>
            <person name="Bhonagiri V."/>
            <person name="Nash W.E."/>
            <person name="Mardis E.R."/>
            <person name="Wilson R.K."/>
        </authorList>
    </citation>
    <scope>NUCLEOTIDE SEQUENCE [LARGE SCALE GENOMIC DNA]</scope>
    <source>
        <strain evidence="1 2">DSM 30120</strain>
    </source>
</reference>
<dbReference type="EMBL" id="ABXW01000014">
    <property type="protein sequence ID" value="EEB47068.1"/>
    <property type="molecule type" value="Genomic_DNA"/>
</dbReference>
<evidence type="ECO:0000313" key="2">
    <source>
        <dbReference type="Proteomes" id="UP000003729"/>
    </source>
</evidence>
<protein>
    <submittedName>
        <fullName evidence="1">Uncharacterized protein</fullName>
    </submittedName>
</protein>
<dbReference type="Proteomes" id="UP000003729">
    <property type="component" value="Unassembled WGS sequence"/>
</dbReference>
<evidence type="ECO:0000313" key="1">
    <source>
        <dbReference type="EMBL" id="EEB47068.1"/>
    </source>
</evidence>
<accession>B6XBR6</accession>